<reference evidence="1" key="1">
    <citation type="submission" date="2021-04" db="EMBL/GenBank/DDBJ databases">
        <title>First draft genome resource for Brassicaceae pathogens Fusarium oxysporum f. sp. raphani and Fusarium oxysporum f. sp. rapae.</title>
        <authorList>
            <person name="Asai S."/>
        </authorList>
    </citation>
    <scope>NUCLEOTIDE SEQUENCE</scope>
    <source>
        <strain evidence="1">Tf1262</strain>
    </source>
</reference>
<organism evidence="1 2">
    <name type="scientific">Fusarium oxysporum f. sp. raphani</name>
    <dbReference type="NCBI Taxonomy" id="96318"/>
    <lineage>
        <taxon>Eukaryota</taxon>
        <taxon>Fungi</taxon>
        <taxon>Dikarya</taxon>
        <taxon>Ascomycota</taxon>
        <taxon>Pezizomycotina</taxon>
        <taxon>Sordariomycetes</taxon>
        <taxon>Hypocreomycetidae</taxon>
        <taxon>Hypocreales</taxon>
        <taxon>Nectriaceae</taxon>
        <taxon>Fusarium</taxon>
        <taxon>Fusarium oxysporum species complex</taxon>
    </lineage>
</organism>
<protein>
    <submittedName>
        <fullName evidence="1">Uncharacterized protein</fullName>
    </submittedName>
</protein>
<dbReference type="AlphaFoldDB" id="A0A8J5PCK6"/>
<accession>A0A8J5PCK6</accession>
<dbReference type="Proteomes" id="UP000693942">
    <property type="component" value="Unassembled WGS sequence"/>
</dbReference>
<dbReference type="EMBL" id="JAELUR010000015">
    <property type="protein sequence ID" value="KAG7423623.1"/>
    <property type="molecule type" value="Genomic_DNA"/>
</dbReference>
<proteinExistence type="predicted"/>
<evidence type="ECO:0000313" key="1">
    <source>
        <dbReference type="EMBL" id="KAG7423623.1"/>
    </source>
</evidence>
<sequence>MSLFALSRDVYRAIGVANGGRKDGLNCQKKTQKRGLNTICFSDEVTVQNALNNPDGWVFRRPDEKYCKDLVNI</sequence>
<name>A0A8J5PCK6_FUSOX</name>
<evidence type="ECO:0000313" key="2">
    <source>
        <dbReference type="Proteomes" id="UP000693942"/>
    </source>
</evidence>
<gene>
    <name evidence="1" type="ORF">Forpi1262_v015340</name>
</gene>
<comment type="caution">
    <text evidence="1">The sequence shown here is derived from an EMBL/GenBank/DDBJ whole genome shotgun (WGS) entry which is preliminary data.</text>
</comment>